<accession>A0A0H2S9E9</accession>
<sequence length="342" mass="38455">MTIASVVGDSKSVSPLARNFILRSPSSKAISTSSQVDAVLSKELKLAVKSVAPRVVAALRSCHAVESIVEQVEGSRYSDNEQPLLEDWRRIIEDFRIVLRNSRQAAIAGATQAQEISGHILPYLFDKGVSLEDKKKEIRTFLESVEKGRGAAGEYSMTLEKIVDRISVFKARWTGRVGRVAQEITERISELEEEIHELAETIKQVKKQISKSKSSQAAKRFAEEKSKQSALQVEKKDALKDKDDQLKSAKNVSCHTTRINVETDGLIIVWNLIADDVSNIMNYFDLLNQGDSKNLFEARLEKLPGQYRELEIALRKYASALSHRLEPGYKPEKKGILKFLLW</sequence>
<feature type="coiled-coil region" evidence="1">
    <location>
        <begin position="181"/>
        <end position="208"/>
    </location>
</feature>
<organism evidence="2 3">
    <name type="scientific">Schizopora paradoxa</name>
    <dbReference type="NCBI Taxonomy" id="27342"/>
    <lineage>
        <taxon>Eukaryota</taxon>
        <taxon>Fungi</taxon>
        <taxon>Dikarya</taxon>
        <taxon>Basidiomycota</taxon>
        <taxon>Agaricomycotina</taxon>
        <taxon>Agaricomycetes</taxon>
        <taxon>Hymenochaetales</taxon>
        <taxon>Schizoporaceae</taxon>
        <taxon>Schizopora</taxon>
    </lineage>
</organism>
<protein>
    <submittedName>
        <fullName evidence="2">Uncharacterized protein</fullName>
    </submittedName>
</protein>
<dbReference type="AlphaFoldDB" id="A0A0H2S9E9"/>
<dbReference type="InParanoid" id="A0A0H2S9E9"/>
<evidence type="ECO:0000313" key="2">
    <source>
        <dbReference type="EMBL" id="KLO13461.1"/>
    </source>
</evidence>
<reference evidence="2 3" key="1">
    <citation type="submission" date="2015-04" db="EMBL/GenBank/DDBJ databases">
        <title>Complete genome sequence of Schizopora paradoxa KUC8140, a cosmopolitan wood degrader in East Asia.</title>
        <authorList>
            <consortium name="DOE Joint Genome Institute"/>
            <person name="Min B."/>
            <person name="Park H."/>
            <person name="Jang Y."/>
            <person name="Kim J.-J."/>
            <person name="Kim K.H."/>
            <person name="Pangilinan J."/>
            <person name="Lipzen A."/>
            <person name="Riley R."/>
            <person name="Grigoriev I.V."/>
            <person name="Spatafora J.W."/>
            <person name="Choi I.-G."/>
        </authorList>
    </citation>
    <scope>NUCLEOTIDE SEQUENCE [LARGE SCALE GENOMIC DNA]</scope>
    <source>
        <strain evidence="2 3">KUC8140</strain>
    </source>
</reference>
<evidence type="ECO:0000256" key="1">
    <source>
        <dbReference type="SAM" id="Coils"/>
    </source>
</evidence>
<keyword evidence="1" id="KW-0175">Coiled coil</keyword>
<name>A0A0H2S9E9_9AGAM</name>
<keyword evidence="3" id="KW-1185">Reference proteome</keyword>
<evidence type="ECO:0000313" key="3">
    <source>
        <dbReference type="Proteomes" id="UP000053477"/>
    </source>
</evidence>
<dbReference type="EMBL" id="KQ085959">
    <property type="protein sequence ID" value="KLO13461.1"/>
    <property type="molecule type" value="Genomic_DNA"/>
</dbReference>
<gene>
    <name evidence="2" type="ORF">SCHPADRAFT_904184</name>
</gene>
<dbReference type="Proteomes" id="UP000053477">
    <property type="component" value="Unassembled WGS sequence"/>
</dbReference>
<proteinExistence type="predicted"/>